<dbReference type="GO" id="GO:0006511">
    <property type="term" value="P:ubiquitin-dependent protein catabolic process"/>
    <property type="evidence" value="ECO:0007669"/>
    <property type="project" value="TreeGrafter"/>
</dbReference>
<feature type="compositionally biased region" description="Low complexity" evidence="2">
    <location>
        <begin position="1"/>
        <end position="39"/>
    </location>
</feature>
<dbReference type="PANTHER" id="PTHR22765">
    <property type="entry name" value="RING FINGER AND PROTEASE ASSOCIATED DOMAIN-CONTAINING"/>
    <property type="match status" value="1"/>
</dbReference>
<keyword evidence="3" id="KW-0812">Transmembrane</keyword>
<keyword evidence="3" id="KW-1133">Transmembrane helix</keyword>
<sequence>MTTPASSSPSASASASASSPPIDAPLPEENSSTTPQESSSSDRSRKLIIYASIFASLVACGWYLNKGISASINYHKIRQEFGSWDQSWALVTGRNKTYPGIKSVGPFLPFFTDDPFYCALMTYETGNGEKVTATSLTNCGDLPTEVVIGEEFEILYNPGNTREFLEKEIIDDSLSALIGATAIVFVFALGFLGCAVFLWRKRDVAIGLERNAHRRRPGVPRRGRDDEEVGIELTSEEMERRKRDREEKIMKYFRFETVSENGADASFAPSLTKSASEDGSHTTEPSTSTEETSQLPYGSHGDECCICMEKYCQGEHICTPMTTDDCKHVFHKACLLEWLQRHDHCPLCRVNLVQDK</sequence>
<dbReference type="AlphaFoldDB" id="A0AAD2JI50"/>
<dbReference type="PANTHER" id="PTHR22765:SF411">
    <property type="entry name" value="OS02G0248440 PROTEIN"/>
    <property type="match status" value="1"/>
</dbReference>
<feature type="transmembrane region" description="Helical" evidence="3">
    <location>
        <begin position="174"/>
        <end position="199"/>
    </location>
</feature>
<proteinExistence type="predicted"/>
<dbReference type="SUPFAM" id="SSF57850">
    <property type="entry name" value="RING/U-box"/>
    <property type="match status" value="1"/>
</dbReference>
<comment type="caution">
    <text evidence="5">The sequence shown here is derived from an EMBL/GenBank/DDBJ whole genome shotgun (WGS) entry which is preliminary data.</text>
</comment>
<name>A0AAD2JI50_9STRA</name>
<feature type="transmembrane region" description="Helical" evidence="3">
    <location>
        <begin position="47"/>
        <end position="64"/>
    </location>
</feature>
<keyword evidence="1" id="KW-0862">Zinc</keyword>
<keyword evidence="1" id="KW-0863">Zinc-finger</keyword>
<evidence type="ECO:0000313" key="6">
    <source>
        <dbReference type="Proteomes" id="UP001295423"/>
    </source>
</evidence>
<keyword evidence="1" id="KW-0479">Metal-binding</keyword>
<dbReference type="GO" id="GO:0061630">
    <property type="term" value="F:ubiquitin protein ligase activity"/>
    <property type="evidence" value="ECO:0007669"/>
    <property type="project" value="TreeGrafter"/>
</dbReference>
<organism evidence="5 6">
    <name type="scientific">Cylindrotheca closterium</name>
    <dbReference type="NCBI Taxonomy" id="2856"/>
    <lineage>
        <taxon>Eukaryota</taxon>
        <taxon>Sar</taxon>
        <taxon>Stramenopiles</taxon>
        <taxon>Ochrophyta</taxon>
        <taxon>Bacillariophyta</taxon>
        <taxon>Bacillariophyceae</taxon>
        <taxon>Bacillariophycidae</taxon>
        <taxon>Bacillariales</taxon>
        <taxon>Bacillariaceae</taxon>
        <taxon>Cylindrotheca</taxon>
    </lineage>
</organism>
<evidence type="ECO:0000259" key="4">
    <source>
        <dbReference type="PROSITE" id="PS50089"/>
    </source>
</evidence>
<feature type="domain" description="RING-type" evidence="4">
    <location>
        <begin position="304"/>
        <end position="349"/>
    </location>
</feature>
<dbReference type="Gene3D" id="3.30.40.10">
    <property type="entry name" value="Zinc/RING finger domain, C3HC4 (zinc finger)"/>
    <property type="match status" value="1"/>
</dbReference>
<gene>
    <name evidence="5" type="ORF">CYCCA115_LOCUS13746</name>
</gene>
<feature type="region of interest" description="Disordered" evidence="2">
    <location>
        <begin position="266"/>
        <end position="297"/>
    </location>
</feature>
<evidence type="ECO:0000256" key="1">
    <source>
        <dbReference type="PROSITE-ProRule" id="PRU00175"/>
    </source>
</evidence>
<dbReference type="GO" id="GO:0008270">
    <property type="term" value="F:zinc ion binding"/>
    <property type="evidence" value="ECO:0007669"/>
    <property type="project" value="UniProtKB-KW"/>
</dbReference>
<keyword evidence="3" id="KW-0472">Membrane</keyword>
<dbReference type="EMBL" id="CAKOGP040001814">
    <property type="protein sequence ID" value="CAJ1952847.1"/>
    <property type="molecule type" value="Genomic_DNA"/>
</dbReference>
<dbReference type="Proteomes" id="UP001295423">
    <property type="component" value="Unassembled WGS sequence"/>
</dbReference>
<evidence type="ECO:0000256" key="3">
    <source>
        <dbReference type="SAM" id="Phobius"/>
    </source>
</evidence>
<dbReference type="Pfam" id="PF13639">
    <property type="entry name" value="zf-RING_2"/>
    <property type="match status" value="1"/>
</dbReference>
<reference evidence="5" key="1">
    <citation type="submission" date="2023-08" db="EMBL/GenBank/DDBJ databases">
        <authorList>
            <person name="Audoor S."/>
            <person name="Bilcke G."/>
        </authorList>
    </citation>
    <scope>NUCLEOTIDE SEQUENCE</scope>
</reference>
<dbReference type="PROSITE" id="PS50089">
    <property type="entry name" value="ZF_RING_2"/>
    <property type="match status" value="1"/>
</dbReference>
<keyword evidence="6" id="KW-1185">Reference proteome</keyword>
<feature type="region of interest" description="Disordered" evidence="2">
    <location>
        <begin position="1"/>
        <end position="40"/>
    </location>
</feature>
<dbReference type="InterPro" id="IPR051826">
    <property type="entry name" value="E3_ubiquitin-ligase_domain"/>
</dbReference>
<protein>
    <recommendedName>
        <fullName evidence="4">RING-type domain-containing protein</fullName>
    </recommendedName>
</protein>
<evidence type="ECO:0000313" key="5">
    <source>
        <dbReference type="EMBL" id="CAJ1952847.1"/>
    </source>
</evidence>
<accession>A0AAD2JI50</accession>
<dbReference type="InterPro" id="IPR013083">
    <property type="entry name" value="Znf_RING/FYVE/PHD"/>
</dbReference>
<feature type="compositionally biased region" description="Low complexity" evidence="2">
    <location>
        <begin position="282"/>
        <end position="293"/>
    </location>
</feature>
<dbReference type="InterPro" id="IPR001841">
    <property type="entry name" value="Znf_RING"/>
</dbReference>
<evidence type="ECO:0000256" key="2">
    <source>
        <dbReference type="SAM" id="MobiDB-lite"/>
    </source>
</evidence>
<dbReference type="SMART" id="SM00184">
    <property type="entry name" value="RING"/>
    <property type="match status" value="1"/>
</dbReference>